<dbReference type="OrthoDB" id="5350595at2759"/>
<gene>
    <name evidence="4" type="ORF">UTRI_01718</name>
</gene>
<feature type="region of interest" description="Disordered" evidence="2">
    <location>
        <begin position="841"/>
        <end position="974"/>
    </location>
</feature>
<comment type="similarity">
    <text evidence="1">Belongs to the FHIP family.</text>
</comment>
<dbReference type="InterPro" id="IPR045669">
    <property type="entry name" value="FHIP_C"/>
</dbReference>
<dbReference type="Pfam" id="PF19314">
    <property type="entry name" value="DUF5917"/>
    <property type="match status" value="1"/>
</dbReference>
<dbReference type="PANTHER" id="PTHR21705">
    <property type="entry name" value="RAI16 PROTEIN-RELATED"/>
    <property type="match status" value="1"/>
</dbReference>
<proteinExistence type="inferred from homology"/>
<feature type="compositionally biased region" description="Polar residues" evidence="2">
    <location>
        <begin position="945"/>
        <end position="961"/>
    </location>
</feature>
<dbReference type="Pfam" id="PF10257">
    <property type="entry name" value="RAI16-like"/>
    <property type="match status" value="1"/>
</dbReference>
<keyword evidence="5" id="KW-1185">Reference proteome</keyword>
<evidence type="ECO:0000313" key="5">
    <source>
        <dbReference type="Proteomes" id="UP000324022"/>
    </source>
</evidence>
<dbReference type="Proteomes" id="UP000324022">
    <property type="component" value="Unassembled WGS sequence"/>
</dbReference>
<feature type="region of interest" description="Disordered" evidence="2">
    <location>
        <begin position="264"/>
        <end position="284"/>
    </location>
</feature>
<feature type="region of interest" description="Disordered" evidence="2">
    <location>
        <begin position="484"/>
        <end position="506"/>
    </location>
</feature>
<evidence type="ECO:0000256" key="2">
    <source>
        <dbReference type="SAM" id="MobiDB-lite"/>
    </source>
</evidence>
<feature type="compositionally biased region" description="Low complexity" evidence="2">
    <location>
        <begin position="423"/>
        <end position="437"/>
    </location>
</feature>
<organism evidence="4 5">
    <name type="scientific">Ustilago trichophora</name>
    <dbReference type="NCBI Taxonomy" id="86804"/>
    <lineage>
        <taxon>Eukaryota</taxon>
        <taxon>Fungi</taxon>
        <taxon>Dikarya</taxon>
        <taxon>Basidiomycota</taxon>
        <taxon>Ustilaginomycotina</taxon>
        <taxon>Ustilaginomycetes</taxon>
        <taxon>Ustilaginales</taxon>
        <taxon>Ustilaginaceae</taxon>
        <taxon>Ustilago</taxon>
    </lineage>
</organism>
<name>A0A5C3DZE3_9BASI</name>
<dbReference type="EMBL" id="OOIN01000005">
    <property type="protein sequence ID" value="SPO23040.1"/>
    <property type="molecule type" value="Genomic_DNA"/>
</dbReference>
<accession>A0A5C3DZE3</accession>
<dbReference type="PANTHER" id="PTHR21705:SF11">
    <property type="entry name" value="FHIP FAMILY PROTEIN CG3558"/>
    <property type="match status" value="1"/>
</dbReference>
<feature type="compositionally biased region" description="Basic and acidic residues" evidence="2">
    <location>
        <begin position="879"/>
        <end position="898"/>
    </location>
</feature>
<protein>
    <recommendedName>
        <fullName evidence="3">FHF complex subunit HOOK-interacting protein C-terminal domain-containing protein</fullName>
    </recommendedName>
</protein>
<sequence length="1059" mass="114698">MEYLSRLSGLVTTPAKAAAGITNSPRLRKKPSLHPVGSVDVFHADWLAVQAELENPDERALFFGVARSDLPRRLQRIIDALVFESNRSNDGHTGPCMEYLLKYDILTELVHLSVDDRPKGIRGETIRALKDLIILLDEKFLSRQAANKPISQLIQLCLDEDAARFQLDDDSFDASGSHTTNAVSEDPDYEEDLVDLMCHIASRIRNTPDLLQIFFTDEPVDDADGSPDARSLRDGSIIVGRELFDDLVSGGGHLQSYPRTADISETGAVQPRPPSPAGSVDSTATIQPSTAFAVRKQTKRRLRFPLFSYLLKFVHREGRIGELARAGLLFLISLEGVQPSHKFGSNGSKGRKAPKRVSFGTEDIRRSLAVFIAHSDFADVLGAGLGAAYGLLPSRIRPTPRYDPTEIDSESSSKGGRATITLASSSASETSNGASEALSSATQSDDAELQAQLRLLVDLIEFCQDVLDSLWLASKHLVEAATAASVSSDDMNEKEPERVAASPTTTPDLDPMIRKLARAIAMAIRDTFIRNVVYPSLMESSDFDGSSAAVLNYLDVIVIVLRSGHILTDVALDFLLPADLGDINAEGYGYDINVPVDEADRYSIKDLILDSLENTKRPATRVAALRLARSLIVCHGFRACGGLLQLAPRKVLAAPAIDDWLPHSPAPQEVEEHVASSKVKTHFREIDALSNLLTFFGSTKSSEALQASLSNYLLDAEQALRYDSTFSASLDFGADQIPLSRSDPFVQQLFAGLASFFSQPVEVNLAASGVLSALAASPVRSLEGWLTHAVGEEDGPALMELLAGLVQQVEAYRDSVAEFDRYLEERRRSLVLTEDLSAALNVEEPNNEEGASEESKALAPSLTLPRLPVHRSSGGRLQTTERTRAAERDFGIIEDKRSSLPTLASPAPDSTTLTAPDPNSDADAPTGAAPRTSALARLFGGRPTRTPSHLGKSNATSTTAAPTEPHPGIGERKVSTSTINPYAEHFRETAAVIVKTQSVVGADSWRPLPTSSSNRQEFDGKASLSSVLDNTILLEELVKELLAVVQVRRSWGIDAVSFI</sequence>
<dbReference type="InterPro" id="IPR019384">
    <property type="entry name" value="FHIP"/>
</dbReference>
<feature type="region of interest" description="Disordered" evidence="2">
    <location>
        <begin position="423"/>
        <end position="443"/>
    </location>
</feature>
<reference evidence="4 5" key="1">
    <citation type="submission" date="2018-03" db="EMBL/GenBank/DDBJ databases">
        <authorList>
            <person name="Guldener U."/>
        </authorList>
    </citation>
    <scope>NUCLEOTIDE SEQUENCE [LARGE SCALE GENOMIC DNA]</scope>
    <source>
        <strain evidence="4 5">NBRC100155</strain>
    </source>
</reference>
<evidence type="ECO:0000313" key="4">
    <source>
        <dbReference type="EMBL" id="SPO23040.1"/>
    </source>
</evidence>
<feature type="domain" description="FHF complex subunit HOOK-interacting protein C-terminal" evidence="3">
    <location>
        <begin position="743"/>
        <end position="831"/>
    </location>
</feature>
<dbReference type="AlphaFoldDB" id="A0A5C3DZE3"/>
<evidence type="ECO:0000259" key="3">
    <source>
        <dbReference type="Pfam" id="PF19314"/>
    </source>
</evidence>
<evidence type="ECO:0000256" key="1">
    <source>
        <dbReference type="ARBA" id="ARBA00024336"/>
    </source>
</evidence>